<dbReference type="InterPro" id="IPR003661">
    <property type="entry name" value="HisK_dim/P_dom"/>
</dbReference>
<dbReference type="EC" id="2.7.13.3" evidence="2"/>
<dbReference type="InterPro" id="IPR005467">
    <property type="entry name" value="His_kinase_dom"/>
</dbReference>
<evidence type="ECO:0000256" key="4">
    <source>
        <dbReference type="ARBA" id="ARBA00022679"/>
    </source>
</evidence>
<evidence type="ECO:0000256" key="5">
    <source>
        <dbReference type="ARBA" id="ARBA00022777"/>
    </source>
</evidence>
<dbReference type="Pfam" id="PF02518">
    <property type="entry name" value="HATPase_c"/>
    <property type="match status" value="1"/>
</dbReference>
<feature type="domain" description="Histidine kinase" evidence="8">
    <location>
        <begin position="135"/>
        <end position="356"/>
    </location>
</feature>
<evidence type="ECO:0000259" key="8">
    <source>
        <dbReference type="PROSITE" id="PS50109"/>
    </source>
</evidence>
<reference evidence="9" key="1">
    <citation type="submission" date="2020-05" db="EMBL/GenBank/DDBJ databases">
        <authorList>
            <person name="Zhu T."/>
            <person name="Keshari N."/>
            <person name="Lu X."/>
        </authorList>
    </citation>
    <scope>NUCLEOTIDE SEQUENCE</scope>
    <source>
        <strain evidence="9">NK1-12</strain>
    </source>
</reference>
<keyword evidence="3" id="KW-0597">Phosphoprotein</keyword>
<organism evidence="9">
    <name type="scientific">Leptolyngbya sp. NK1-12</name>
    <dbReference type="NCBI Taxonomy" id="2547451"/>
    <lineage>
        <taxon>Bacteria</taxon>
        <taxon>Bacillati</taxon>
        <taxon>Cyanobacteriota</taxon>
        <taxon>Cyanophyceae</taxon>
        <taxon>Leptolyngbyales</taxon>
        <taxon>Leptolyngbyaceae</taxon>
        <taxon>Leptolyngbya group</taxon>
        <taxon>Leptolyngbya</taxon>
    </lineage>
</organism>
<dbReference type="PANTHER" id="PTHR43547">
    <property type="entry name" value="TWO-COMPONENT HISTIDINE KINASE"/>
    <property type="match status" value="1"/>
</dbReference>
<evidence type="ECO:0000256" key="1">
    <source>
        <dbReference type="ARBA" id="ARBA00000085"/>
    </source>
</evidence>
<dbReference type="CDD" id="cd00075">
    <property type="entry name" value="HATPase"/>
    <property type="match status" value="1"/>
</dbReference>
<keyword evidence="7" id="KW-1133">Transmembrane helix</keyword>
<dbReference type="GO" id="GO:0000155">
    <property type="term" value="F:phosphorelay sensor kinase activity"/>
    <property type="evidence" value="ECO:0007669"/>
    <property type="project" value="InterPro"/>
</dbReference>
<dbReference type="AlphaFoldDB" id="A0AA96WGN4"/>
<name>A0AA96WGN4_9CYAN</name>
<keyword evidence="6" id="KW-0902">Two-component regulatory system</keyword>
<keyword evidence="7" id="KW-0812">Transmembrane</keyword>
<dbReference type="CDD" id="cd00082">
    <property type="entry name" value="HisKA"/>
    <property type="match status" value="1"/>
</dbReference>
<dbReference type="Gene3D" id="3.30.565.10">
    <property type="entry name" value="Histidine kinase-like ATPase, C-terminal domain"/>
    <property type="match status" value="1"/>
</dbReference>
<keyword evidence="4" id="KW-0808">Transferase</keyword>
<feature type="transmembrane region" description="Helical" evidence="7">
    <location>
        <begin position="35"/>
        <end position="53"/>
    </location>
</feature>
<dbReference type="SUPFAM" id="SSF55874">
    <property type="entry name" value="ATPase domain of HSP90 chaperone/DNA topoisomerase II/histidine kinase"/>
    <property type="match status" value="1"/>
</dbReference>
<dbReference type="EMBL" id="CP053586">
    <property type="protein sequence ID" value="WNZ25747.1"/>
    <property type="molecule type" value="Genomic_DNA"/>
</dbReference>
<evidence type="ECO:0000313" key="9">
    <source>
        <dbReference type="EMBL" id="WNZ25747.1"/>
    </source>
</evidence>
<dbReference type="Pfam" id="PF00512">
    <property type="entry name" value="HisKA"/>
    <property type="match status" value="1"/>
</dbReference>
<evidence type="ECO:0000256" key="3">
    <source>
        <dbReference type="ARBA" id="ARBA00022553"/>
    </source>
</evidence>
<dbReference type="Gene3D" id="1.10.287.130">
    <property type="match status" value="1"/>
</dbReference>
<dbReference type="SUPFAM" id="SSF47384">
    <property type="entry name" value="Homodimeric domain of signal transducing histidine kinase"/>
    <property type="match status" value="1"/>
</dbReference>
<keyword evidence="7" id="KW-0472">Membrane</keyword>
<proteinExistence type="predicted"/>
<dbReference type="InterPro" id="IPR004358">
    <property type="entry name" value="Sig_transdc_His_kin-like_C"/>
</dbReference>
<evidence type="ECO:0000256" key="7">
    <source>
        <dbReference type="SAM" id="Phobius"/>
    </source>
</evidence>
<evidence type="ECO:0000256" key="2">
    <source>
        <dbReference type="ARBA" id="ARBA00012438"/>
    </source>
</evidence>
<protein>
    <recommendedName>
        <fullName evidence="2">histidine kinase</fullName>
        <ecNumber evidence="2">2.7.13.3</ecNumber>
    </recommendedName>
</protein>
<accession>A0AA96WGN4</accession>
<keyword evidence="5 9" id="KW-0418">Kinase</keyword>
<sequence>MTRDQQKTWRSRIFWLVVGLFAVVFSLEFSTPPDYVFGYLYIGPILLASAHLSRKITFQATWVACILTLLNVWLPGIETVKAPTIASRVIATLALIVTGVLSDRNRLYQQTVLQQQAKLEAQEKLANVREDFTSTLTHDLKTPLLGAIETLKAFQQGSFGVVQSTQETVLATIIRSHKNTLQMVETILDVYRNDNEGLPLHLAPVDLVRVVEEVAKTLIDLAAGRRVHISCHYGASDFRKFLWVYGDEFQLQRVLANLLTNAINHSPRGGKVDVIMETGSSYQTIKVADDGAGIRPEELSHLFERFYQGQSDRQAKGSGLGLYLSRQIVEAHGGTIWAENRHPTGAIFAFRLPSLPYSGSNLQVPPNS</sequence>
<dbReference type="InterPro" id="IPR003594">
    <property type="entry name" value="HATPase_dom"/>
</dbReference>
<feature type="transmembrane region" description="Helical" evidence="7">
    <location>
        <begin position="60"/>
        <end position="77"/>
    </location>
</feature>
<dbReference type="PROSITE" id="PS50109">
    <property type="entry name" value="HIS_KIN"/>
    <property type="match status" value="1"/>
</dbReference>
<dbReference type="InterPro" id="IPR036097">
    <property type="entry name" value="HisK_dim/P_sf"/>
</dbReference>
<dbReference type="PANTHER" id="PTHR43547:SF2">
    <property type="entry name" value="HYBRID SIGNAL TRANSDUCTION HISTIDINE KINASE C"/>
    <property type="match status" value="1"/>
</dbReference>
<comment type="catalytic activity">
    <reaction evidence="1">
        <text>ATP + protein L-histidine = ADP + protein N-phospho-L-histidine.</text>
        <dbReference type="EC" id="2.7.13.3"/>
    </reaction>
</comment>
<dbReference type="FunFam" id="3.30.565.10:FF:000006">
    <property type="entry name" value="Sensor histidine kinase WalK"/>
    <property type="match status" value="1"/>
</dbReference>
<feature type="transmembrane region" description="Helical" evidence="7">
    <location>
        <begin position="12"/>
        <end position="29"/>
    </location>
</feature>
<dbReference type="RefSeq" id="WP_316431913.1">
    <property type="nucleotide sequence ID" value="NZ_CP053586.1"/>
</dbReference>
<dbReference type="SMART" id="SM00387">
    <property type="entry name" value="HATPase_c"/>
    <property type="match status" value="1"/>
</dbReference>
<dbReference type="SMART" id="SM00388">
    <property type="entry name" value="HisKA"/>
    <property type="match status" value="1"/>
</dbReference>
<dbReference type="PRINTS" id="PR00344">
    <property type="entry name" value="BCTRLSENSOR"/>
</dbReference>
<evidence type="ECO:0000256" key="6">
    <source>
        <dbReference type="ARBA" id="ARBA00023012"/>
    </source>
</evidence>
<gene>
    <name evidence="9" type="ORF">HJG54_24860</name>
</gene>
<dbReference type="InterPro" id="IPR036890">
    <property type="entry name" value="HATPase_C_sf"/>
</dbReference>